<sequence length="160" mass="18795">MFEFWRKGRWFILWGAVCVCLSGYSLYTWITTPKFPQCRANVHLVYDIESRHIEQELMFRIVASGWREITVSVDGRMSEGQERFNISRRLVFQYSYANDLFHIRLKEVVKGATENVARRDLANLIPPHWDGDPYLRVEKMGVSQYLLSKDQTVLLVCTAL</sequence>
<evidence type="ECO:0000313" key="1">
    <source>
        <dbReference type="EMBL" id="CDG14993.1"/>
    </source>
</evidence>
<name>A0ABC9IQT4_SERMA</name>
<evidence type="ECO:0000313" key="2">
    <source>
        <dbReference type="Proteomes" id="UP000018979"/>
    </source>
</evidence>
<accession>A0ABC9IQT4</accession>
<dbReference type="Proteomes" id="UP000018979">
    <property type="component" value="Chromosome I"/>
</dbReference>
<protein>
    <recommendedName>
        <fullName evidence="3">FidL-like membrane protein</fullName>
    </recommendedName>
</protein>
<reference evidence="1 2" key="3">
    <citation type="journal article" date="2014" name="Genome Biol. Evol.">
        <title>Genome evolution and plasticity of Serratia marcescens, an important multidrug-resistant nosocomial pathogen.</title>
        <authorList>
            <person name="Iguchi A."/>
            <person name="Nagaya Y."/>
            <person name="Pradel E."/>
            <person name="Ooka T."/>
            <person name="Ogura Y."/>
            <person name="Katsura K."/>
            <person name="Kurokawa K."/>
            <person name="Oshima K."/>
            <person name="Hattori M."/>
            <person name="Parkhill J."/>
            <person name="Sebaihia M."/>
            <person name="Coulthurst S.J."/>
            <person name="Gotoh N."/>
            <person name="Thomson N.R."/>
            <person name="Ewbank J.J."/>
            <person name="Hayashi T."/>
        </authorList>
    </citation>
    <scope>NUCLEOTIDE SEQUENCE [LARGE SCALE GENOMIC DNA]</scope>
    <source>
        <strain evidence="1 2">Db11</strain>
    </source>
</reference>
<dbReference type="KEGG" id="smac:SMDB11_4434"/>
<gene>
    <name evidence="1" type="ORF">SMDB11_4434</name>
</gene>
<dbReference type="RefSeq" id="WP_025304988.1">
    <property type="nucleotide sequence ID" value="NZ_HG326223.1"/>
</dbReference>
<proteinExistence type="predicted"/>
<reference evidence="2" key="2">
    <citation type="submission" date="2013-11" db="EMBL/GenBank/DDBJ databases">
        <title>Genome sequences of clinical and environmental isolates of Serratia marcescens.</title>
        <authorList>
            <person name="Iguchi A."/>
            <person name="Komatsu H."/>
            <person name="Nagaya Y."/>
            <person name="Ogura Y."/>
            <person name="Katsura K."/>
            <person name="Kurokawa K."/>
            <person name="Ooka T."/>
            <person name="Hattori M."/>
            <person name="Gotoh N."/>
            <person name="Thomson N."/>
            <person name="Hayashi T."/>
        </authorList>
    </citation>
    <scope>NUCLEOTIDE SEQUENCE [LARGE SCALE GENOMIC DNA]</scope>
    <source>
        <strain evidence="2">Db11</strain>
    </source>
</reference>
<dbReference type="EMBL" id="HG326223">
    <property type="protein sequence ID" value="CDG14993.1"/>
    <property type="molecule type" value="Genomic_DNA"/>
</dbReference>
<organism evidence="1 2">
    <name type="scientific">Serratia marcescens subsp. marcescens Db11</name>
    <dbReference type="NCBI Taxonomy" id="273526"/>
    <lineage>
        <taxon>Bacteria</taxon>
        <taxon>Pseudomonadati</taxon>
        <taxon>Pseudomonadota</taxon>
        <taxon>Gammaproteobacteria</taxon>
        <taxon>Enterobacterales</taxon>
        <taxon>Yersiniaceae</taxon>
        <taxon>Serratia</taxon>
    </lineage>
</organism>
<evidence type="ECO:0008006" key="3">
    <source>
        <dbReference type="Google" id="ProtNLM"/>
    </source>
</evidence>
<dbReference type="AlphaFoldDB" id="A0ABC9IQT4"/>
<reference evidence="1 2" key="1">
    <citation type="submission" date="2013-06" db="EMBL/GenBank/DDBJ databases">
        <authorList>
            <person name="Aslett M."/>
        </authorList>
    </citation>
    <scope>NUCLEOTIDE SEQUENCE [LARGE SCALE GENOMIC DNA]</scope>
    <source>
        <strain evidence="1 2">Db11</strain>
    </source>
</reference>